<dbReference type="CDD" id="cd02440">
    <property type="entry name" value="AdoMet_MTases"/>
    <property type="match status" value="1"/>
</dbReference>
<dbReference type="AlphaFoldDB" id="A5GEL6"/>
<accession>A5GEL6</accession>
<dbReference type="HOGENOM" id="CLU_1048727_0_0_7"/>
<organism evidence="1 2">
    <name type="scientific">Geotalea uraniireducens (strain Rf4)</name>
    <name type="common">Geobacter uraniireducens</name>
    <dbReference type="NCBI Taxonomy" id="351605"/>
    <lineage>
        <taxon>Bacteria</taxon>
        <taxon>Pseudomonadati</taxon>
        <taxon>Thermodesulfobacteriota</taxon>
        <taxon>Desulfuromonadia</taxon>
        <taxon>Geobacterales</taxon>
        <taxon>Geobacteraceae</taxon>
        <taxon>Geotalea</taxon>
    </lineage>
</organism>
<dbReference type="STRING" id="351605.Gura_1676"/>
<dbReference type="EMBL" id="CP000698">
    <property type="protein sequence ID" value="ABQ25871.1"/>
    <property type="molecule type" value="Genomic_DNA"/>
</dbReference>
<protein>
    <recommendedName>
        <fullName evidence="3">Methyltransferase domain-containing protein</fullName>
    </recommendedName>
</protein>
<dbReference type="InterPro" id="IPR027555">
    <property type="entry name" value="Mo5U34_MeTrfas-like"/>
</dbReference>
<name>A5GEL6_GEOUR</name>
<evidence type="ECO:0000313" key="1">
    <source>
        <dbReference type="EMBL" id="ABQ25871.1"/>
    </source>
</evidence>
<dbReference type="KEGG" id="gur:Gura_1676"/>
<gene>
    <name evidence="1" type="ordered locus">Gura_1676</name>
</gene>
<dbReference type="Proteomes" id="UP000006695">
    <property type="component" value="Chromosome"/>
</dbReference>
<reference evidence="1 2" key="1">
    <citation type="submission" date="2007-05" db="EMBL/GenBank/DDBJ databases">
        <title>Complete sequence of Geobacter uraniireducens Rf4.</title>
        <authorList>
            <consortium name="US DOE Joint Genome Institute"/>
            <person name="Copeland A."/>
            <person name="Lucas S."/>
            <person name="Lapidus A."/>
            <person name="Barry K."/>
            <person name="Detter J.C."/>
            <person name="Glavina del Rio T."/>
            <person name="Hammon N."/>
            <person name="Israni S."/>
            <person name="Dalin E."/>
            <person name="Tice H."/>
            <person name="Pitluck S."/>
            <person name="Chertkov O."/>
            <person name="Brettin T."/>
            <person name="Bruce D."/>
            <person name="Han C."/>
            <person name="Schmutz J."/>
            <person name="Larimer F."/>
            <person name="Land M."/>
            <person name="Hauser L."/>
            <person name="Kyrpides N."/>
            <person name="Mikhailova N."/>
            <person name="Shelobolina E."/>
            <person name="Aklujkar M."/>
            <person name="Lovley D."/>
            <person name="Richardson P."/>
        </authorList>
    </citation>
    <scope>NUCLEOTIDE SEQUENCE [LARGE SCALE GENOMIC DNA]</scope>
    <source>
        <strain evidence="2">ATCC BAA-1134 / JCM 13001 / Rf4</strain>
    </source>
</reference>
<dbReference type="Pfam" id="PF08003">
    <property type="entry name" value="Methyltransf_9"/>
    <property type="match status" value="1"/>
</dbReference>
<dbReference type="Gene3D" id="3.40.50.150">
    <property type="entry name" value="Vaccinia Virus protein VP39"/>
    <property type="match status" value="1"/>
</dbReference>
<dbReference type="SUPFAM" id="SSF53335">
    <property type="entry name" value="S-adenosyl-L-methionine-dependent methyltransferases"/>
    <property type="match status" value="1"/>
</dbReference>
<sequence>MFKTIINRMLGNTHSTNEIINDFSMPMFIDGETNINQWIDAGIKGFKEWYQPVDFGDGIVAHVTTPPRWEASPELDSVRGIAKWDYIVKKHMPSLVGKRVLDLGCNNGVFSIQLARSGAKEVIGIDRNQLIKQKSGSILPIQDVIAQANFVKQAIEHKEKKKYPITYIVHDVGTLNMLNLGRFDMILALCVVYHEMNDTPKLIQALSSMTDHLVLQTTLLHSGELAKWASPHILADLLIKAGFTNVEIDSPPDYSWPMIIGKRLN</sequence>
<evidence type="ECO:0000313" key="2">
    <source>
        <dbReference type="Proteomes" id="UP000006695"/>
    </source>
</evidence>
<keyword evidence="2" id="KW-1185">Reference proteome</keyword>
<dbReference type="InterPro" id="IPR029063">
    <property type="entry name" value="SAM-dependent_MTases_sf"/>
</dbReference>
<proteinExistence type="predicted"/>
<dbReference type="RefSeq" id="WP_011938577.1">
    <property type="nucleotide sequence ID" value="NC_009483.1"/>
</dbReference>
<evidence type="ECO:0008006" key="3">
    <source>
        <dbReference type="Google" id="ProtNLM"/>
    </source>
</evidence>
<dbReference type="OrthoDB" id="9765084at2"/>